<reference evidence="3" key="1">
    <citation type="journal article" date="2019" name="Int. J. Syst. Evol. Microbiol.">
        <title>The Global Catalogue of Microorganisms (GCM) 10K type strain sequencing project: providing services to taxonomists for standard genome sequencing and annotation.</title>
        <authorList>
            <consortium name="The Broad Institute Genomics Platform"/>
            <consortium name="The Broad Institute Genome Sequencing Center for Infectious Disease"/>
            <person name="Wu L."/>
            <person name="Ma J."/>
        </authorList>
    </citation>
    <scope>NUCLEOTIDE SEQUENCE [LARGE SCALE GENOMIC DNA]</scope>
    <source>
        <strain evidence="3">CCUG 61889</strain>
    </source>
</reference>
<keyword evidence="1" id="KW-1133">Transmembrane helix</keyword>
<evidence type="ECO:0000256" key="1">
    <source>
        <dbReference type="SAM" id="Phobius"/>
    </source>
</evidence>
<proteinExistence type="predicted"/>
<protein>
    <submittedName>
        <fullName evidence="2">Uncharacterized protein</fullName>
    </submittedName>
</protein>
<evidence type="ECO:0000313" key="2">
    <source>
        <dbReference type="EMBL" id="MFC3885141.1"/>
    </source>
</evidence>
<dbReference type="Proteomes" id="UP001595752">
    <property type="component" value="Unassembled WGS sequence"/>
</dbReference>
<sequence length="57" mass="6301">MNKGTIMLIWGLLTCIIIAIFIFLNHQANEPTSMKSGPIEQGEHTAAKISKMMAQKV</sequence>
<dbReference type="EMBL" id="JBHRZT010000068">
    <property type="protein sequence ID" value="MFC3885141.1"/>
    <property type="molecule type" value="Genomic_DNA"/>
</dbReference>
<name>A0ABV8B7I6_9BACI</name>
<keyword evidence="1" id="KW-0812">Transmembrane</keyword>
<organism evidence="2 3">
    <name type="scientific">Bacillus songklensis</name>
    <dbReference type="NCBI Taxonomy" id="1069116"/>
    <lineage>
        <taxon>Bacteria</taxon>
        <taxon>Bacillati</taxon>
        <taxon>Bacillota</taxon>
        <taxon>Bacilli</taxon>
        <taxon>Bacillales</taxon>
        <taxon>Bacillaceae</taxon>
        <taxon>Bacillus</taxon>
    </lineage>
</organism>
<comment type="caution">
    <text evidence="2">The sequence shown here is derived from an EMBL/GenBank/DDBJ whole genome shotgun (WGS) entry which is preliminary data.</text>
</comment>
<gene>
    <name evidence="2" type="ORF">ACFOU2_17365</name>
</gene>
<keyword evidence="1" id="KW-0472">Membrane</keyword>
<feature type="transmembrane region" description="Helical" evidence="1">
    <location>
        <begin position="6"/>
        <end position="25"/>
    </location>
</feature>
<evidence type="ECO:0000313" key="3">
    <source>
        <dbReference type="Proteomes" id="UP001595752"/>
    </source>
</evidence>
<keyword evidence="3" id="KW-1185">Reference proteome</keyword>
<accession>A0ABV8B7I6</accession>
<dbReference type="RefSeq" id="WP_377917258.1">
    <property type="nucleotide sequence ID" value="NZ_JBHRZT010000068.1"/>
</dbReference>